<accession>X1AHL3</accession>
<dbReference type="AlphaFoldDB" id="X1AHL3"/>
<dbReference type="InterPro" id="IPR003813">
    <property type="entry name" value="MvhD/FlpD"/>
</dbReference>
<protein>
    <recommendedName>
        <fullName evidence="5">F420-non-reducing hydrogenase iron-sulfur subunit D domain-containing protein</fullName>
    </recommendedName>
</protein>
<organism evidence="6">
    <name type="scientific">marine sediment metagenome</name>
    <dbReference type="NCBI Taxonomy" id="412755"/>
    <lineage>
        <taxon>unclassified sequences</taxon>
        <taxon>metagenomes</taxon>
        <taxon>ecological metagenomes</taxon>
    </lineage>
</organism>
<evidence type="ECO:0000259" key="5">
    <source>
        <dbReference type="Pfam" id="PF02662"/>
    </source>
</evidence>
<dbReference type="GO" id="GO:0016491">
    <property type="term" value="F:oxidoreductase activity"/>
    <property type="evidence" value="ECO:0007669"/>
    <property type="project" value="UniProtKB-KW"/>
</dbReference>
<evidence type="ECO:0000256" key="1">
    <source>
        <dbReference type="ARBA" id="ARBA00022723"/>
    </source>
</evidence>
<keyword evidence="2" id="KW-0560">Oxidoreductase</keyword>
<evidence type="ECO:0000256" key="2">
    <source>
        <dbReference type="ARBA" id="ARBA00023002"/>
    </source>
</evidence>
<keyword evidence="1" id="KW-0479">Metal-binding</keyword>
<gene>
    <name evidence="6" type="ORF">S01H4_29670</name>
</gene>
<feature type="domain" description="F420-non-reducing hydrogenase iron-sulfur subunit D" evidence="5">
    <location>
        <begin position="1"/>
        <end position="43"/>
    </location>
</feature>
<evidence type="ECO:0000256" key="3">
    <source>
        <dbReference type="ARBA" id="ARBA00023004"/>
    </source>
</evidence>
<dbReference type="GO" id="GO:0046872">
    <property type="term" value="F:metal ion binding"/>
    <property type="evidence" value="ECO:0007669"/>
    <property type="project" value="UniProtKB-KW"/>
</dbReference>
<evidence type="ECO:0000256" key="4">
    <source>
        <dbReference type="ARBA" id="ARBA00023014"/>
    </source>
</evidence>
<name>X1AHL3_9ZZZZ</name>
<evidence type="ECO:0000313" key="6">
    <source>
        <dbReference type="EMBL" id="GAG82085.1"/>
    </source>
</evidence>
<keyword evidence="4" id="KW-0411">Iron-sulfur</keyword>
<comment type="caution">
    <text evidence="6">The sequence shown here is derived from an EMBL/GenBank/DDBJ whole genome shotgun (WGS) entry which is preliminary data.</text>
</comment>
<reference evidence="6" key="1">
    <citation type="journal article" date="2014" name="Front. Microbiol.">
        <title>High frequency of phylogenetically diverse reductive dehalogenase-homologous genes in deep subseafloor sedimentary metagenomes.</title>
        <authorList>
            <person name="Kawai M."/>
            <person name="Futagami T."/>
            <person name="Toyoda A."/>
            <person name="Takaki Y."/>
            <person name="Nishi S."/>
            <person name="Hori S."/>
            <person name="Arai W."/>
            <person name="Tsubouchi T."/>
            <person name="Morono Y."/>
            <person name="Uchiyama I."/>
            <person name="Ito T."/>
            <person name="Fujiyama A."/>
            <person name="Inagaki F."/>
            <person name="Takami H."/>
        </authorList>
    </citation>
    <scope>NUCLEOTIDE SEQUENCE</scope>
    <source>
        <strain evidence="6">Expedition CK06-06</strain>
    </source>
</reference>
<dbReference type="Pfam" id="PF02662">
    <property type="entry name" value="FlpD"/>
    <property type="match status" value="1"/>
</dbReference>
<proteinExistence type="predicted"/>
<keyword evidence="3" id="KW-0408">Iron</keyword>
<sequence length="44" mass="4529">MAGTIRAQYPATLRPVRINCSGRVTPSLMMRAIGKGADGVAIGA</sequence>
<dbReference type="GO" id="GO:0051536">
    <property type="term" value="F:iron-sulfur cluster binding"/>
    <property type="evidence" value="ECO:0007669"/>
    <property type="project" value="UniProtKB-KW"/>
</dbReference>
<dbReference type="EMBL" id="BART01015252">
    <property type="protein sequence ID" value="GAG82085.1"/>
    <property type="molecule type" value="Genomic_DNA"/>
</dbReference>